<dbReference type="Pfam" id="PF03091">
    <property type="entry name" value="CutA1"/>
    <property type="match status" value="1"/>
</dbReference>
<evidence type="ECO:0000313" key="2">
    <source>
        <dbReference type="EMBL" id="MBK1791174.1"/>
    </source>
</evidence>
<dbReference type="SUPFAM" id="SSF54913">
    <property type="entry name" value="GlnB-like"/>
    <property type="match status" value="1"/>
</dbReference>
<dbReference type="InterPro" id="IPR011322">
    <property type="entry name" value="N-reg_PII-like_a/b"/>
</dbReference>
<keyword evidence="3" id="KW-1185">Reference proteome</keyword>
<name>A0A8J7SJ84_9BACT</name>
<dbReference type="PANTHER" id="PTHR23419:SF8">
    <property type="entry name" value="FI09726P"/>
    <property type="match status" value="1"/>
</dbReference>
<dbReference type="PANTHER" id="PTHR23419">
    <property type="entry name" value="DIVALENT CATION TOLERANCE CUTA-RELATED"/>
    <property type="match status" value="1"/>
</dbReference>
<reference evidence="2" key="1">
    <citation type="submission" date="2021-01" db="EMBL/GenBank/DDBJ databases">
        <title>Modified the classification status of verrucomicrobia.</title>
        <authorList>
            <person name="Feng X."/>
        </authorList>
    </citation>
    <scope>NUCLEOTIDE SEQUENCE</scope>
    <source>
        <strain evidence="2">_KCTC 22039</strain>
    </source>
</reference>
<gene>
    <name evidence="2" type="ORF">JIN82_08425</name>
</gene>
<dbReference type="AlphaFoldDB" id="A0A8J7SJ84"/>
<dbReference type="InterPro" id="IPR015867">
    <property type="entry name" value="N-reg_PII/ATP_PRibTrfase_C"/>
</dbReference>
<accession>A0A8J7SJ84</accession>
<dbReference type="GO" id="GO:0005507">
    <property type="term" value="F:copper ion binding"/>
    <property type="evidence" value="ECO:0007669"/>
    <property type="project" value="TreeGrafter"/>
</dbReference>
<dbReference type="EMBL" id="JAENIM010000039">
    <property type="protein sequence ID" value="MBK1791174.1"/>
    <property type="molecule type" value="Genomic_DNA"/>
</dbReference>
<proteinExistence type="inferred from homology"/>
<dbReference type="RefSeq" id="WP_200311188.1">
    <property type="nucleotide sequence ID" value="NZ_JAENIM010000039.1"/>
</dbReference>
<dbReference type="Gene3D" id="3.30.70.120">
    <property type="match status" value="1"/>
</dbReference>
<comment type="similarity">
    <text evidence="1">Belongs to the CutA family.</text>
</comment>
<evidence type="ECO:0000313" key="3">
    <source>
        <dbReference type="Proteomes" id="UP000624703"/>
    </source>
</evidence>
<sequence>MNALFIVVSTFPSREVARQLGAEVVEAGLAACVNILGDIESIYPWDGEICRENEVYVMMKTSAATYPKLESWLEENHPYDNPAILALPIEKAAAAYAKWVIENTSQ</sequence>
<protein>
    <submittedName>
        <fullName evidence="2">Divalent-cation tolerance protein CutA</fullName>
    </submittedName>
</protein>
<dbReference type="Proteomes" id="UP000624703">
    <property type="component" value="Unassembled WGS sequence"/>
</dbReference>
<organism evidence="2 3">
    <name type="scientific">Persicirhabdus sediminis</name>
    <dbReference type="NCBI Taxonomy" id="454144"/>
    <lineage>
        <taxon>Bacteria</taxon>
        <taxon>Pseudomonadati</taxon>
        <taxon>Verrucomicrobiota</taxon>
        <taxon>Verrucomicrobiia</taxon>
        <taxon>Verrucomicrobiales</taxon>
        <taxon>Verrucomicrobiaceae</taxon>
        <taxon>Persicirhabdus</taxon>
    </lineage>
</organism>
<comment type="caution">
    <text evidence="2">The sequence shown here is derived from an EMBL/GenBank/DDBJ whole genome shotgun (WGS) entry which is preliminary data.</text>
</comment>
<dbReference type="InterPro" id="IPR004323">
    <property type="entry name" value="Ion_tolerance_CutA"/>
</dbReference>
<dbReference type="GO" id="GO:0010038">
    <property type="term" value="P:response to metal ion"/>
    <property type="evidence" value="ECO:0007669"/>
    <property type="project" value="InterPro"/>
</dbReference>
<evidence type="ECO:0000256" key="1">
    <source>
        <dbReference type="ARBA" id="ARBA00010169"/>
    </source>
</evidence>